<evidence type="ECO:0000259" key="1">
    <source>
        <dbReference type="Pfam" id="PF03732"/>
    </source>
</evidence>
<feature type="domain" description="Retrotransposon gag" evidence="1">
    <location>
        <begin position="1"/>
        <end position="59"/>
    </location>
</feature>
<dbReference type="AlphaFoldDB" id="A0A8S2QBB0"/>
<proteinExistence type="predicted"/>
<comment type="caution">
    <text evidence="2">The sequence shown here is derived from an EMBL/GenBank/DDBJ whole genome shotgun (WGS) entry which is preliminary data.</text>
</comment>
<dbReference type="Proteomes" id="UP000681722">
    <property type="component" value="Unassembled WGS sequence"/>
</dbReference>
<gene>
    <name evidence="2" type="ORF">SRO942_LOCUS28374</name>
</gene>
<name>A0A8S2QBB0_9BILA</name>
<evidence type="ECO:0000313" key="3">
    <source>
        <dbReference type="Proteomes" id="UP000681722"/>
    </source>
</evidence>
<feature type="non-terminal residue" evidence="2">
    <location>
        <position position="60"/>
    </location>
</feature>
<protein>
    <recommendedName>
        <fullName evidence="1">Retrotransposon gag domain-containing protein</fullName>
    </recommendedName>
</protein>
<sequence length="60" mass="6970">MFLSGDAKKWYDSTRSSLADSSWSEFRSAFIRVFKATDQRLKIHQQLCNRQQGPTETVQS</sequence>
<evidence type="ECO:0000313" key="2">
    <source>
        <dbReference type="EMBL" id="CAF4093673.1"/>
    </source>
</evidence>
<dbReference type="EMBL" id="CAJOBC010031821">
    <property type="protein sequence ID" value="CAF4093673.1"/>
    <property type="molecule type" value="Genomic_DNA"/>
</dbReference>
<organism evidence="2 3">
    <name type="scientific">Didymodactylos carnosus</name>
    <dbReference type="NCBI Taxonomy" id="1234261"/>
    <lineage>
        <taxon>Eukaryota</taxon>
        <taxon>Metazoa</taxon>
        <taxon>Spiralia</taxon>
        <taxon>Gnathifera</taxon>
        <taxon>Rotifera</taxon>
        <taxon>Eurotatoria</taxon>
        <taxon>Bdelloidea</taxon>
        <taxon>Philodinida</taxon>
        <taxon>Philodinidae</taxon>
        <taxon>Didymodactylos</taxon>
    </lineage>
</organism>
<accession>A0A8S2QBB0</accession>
<reference evidence="2" key="1">
    <citation type="submission" date="2021-02" db="EMBL/GenBank/DDBJ databases">
        <authorList>
            <person name="Nowell W R."/>
        </authorList>
    </citation>
    <scope>NUCLEOTIDE SEQUENCE</scope>
</reference>
<dbReference type="InterPro" id="IPR005162">
    <property type="entry name" value="Retrotrans_gag_dom"/>
</dbReference>
<dbReference type="Pfam" id="PF03732">
    <property type="entry name" value="Retrotrans_gag"/>
    <property type="match status" value="1"/>
</dbReference>